<keyword evidence="2" id="KW-0902">Two-component regulatory system</keyword>
<reference evidence="7 8" key="1">
    <citation type="submission" date="2017-05" db="EMBL/GenBank/DDBJ databases">
        <title>The Genome Sequence of Enterococcus mundtii 6B1_DIV0119.</title>
        <authorList>
            <consortium name="The Broad Institute Genomics Platform"/>
            <consortium name="The Broad Institute Genomic Center for Infectious Diseases"/>
            <person name="Earl A."/>
            <person name="Manson A."/>
            <person name="Schwartman J."/>
            <person name="Gilmore M."/>
            <person name="Abouelleil A."/>
            <person name="Cao P."/>
            <person name="Chapman S."/>
            <person name="Cusick C."/>
            <person name="Shea T."/>
            <person name="Young S."/>
            <person name="Neafsey D."/>
            <person name="Nusbaum C."/>
            <person name="Birren B."/>
        </authorList>
    </citation>
    <scope>NUCLEOTIDE SEQUENCE [LARGE SCALE GENOMIC DNA]</scope>
    <source>
        <strain evidence="7 8">6B1_DIV0119</strain>
    </source>
</reference>
<evidence type="ECO:0000313" key="8">
    <source>
        <dbReference type="Proteomes" id="UP000195024"/>
    </source>
</evidence>
<evidence type="ECO:0000256" key="5">
    <source>
        <dbReference type="PROSITE-ProRule" id="PRU00169"/>
    </source>
</evidence>
<accession>A0A242KUG9</accession>
<keyword evidence="5" id="KW-0597">Phosphoprotein</keyword>
<dbReference type="GO" id="GO:0000156">
    <property type="term" value="F:phosphorelay response regulator activity"/>
    <property type="evidence" value="ECO:0007669"/>
    <property type="project" value="InterPro"/>
</dbReference>
<name>A0A242KUG9_ENTMU</name>
<dbReference type="Proteomes" id="UP000195024">
    <property type="component" value="Unassembled WGS sequence"/>
</dbReference>
<comment type="function">
    <text evidence="4">Required for high-level post-exponential phase expression of a series of secreted proteins.</text>
</comment>
<organism evidence="7 8">
    <name type="scientific">Enterococcus mundtii</name>
    <dbReference type="NCBI Taxonomy" id="53346"/>
    <lineage>
        <taxon>Bacteria</taxon>
        <taxon>Bacillati</taxon>
        <taxon>Bacillota</taxon>
        <taxon>Bacilli</taxon>
        <taxon>Lactobacillales</taxon>
        <taxon>Enterococcaceae</taxon>
        <taxon>Enterococcus</taxon>
    </lineage>
</organism>
<evidence type="ECO:0000256" key="2">
    <source>
        <dbReference type="ARBA" id="ARBA00023012"/>
    </source>
</evidence>
<protein>
    <recommendedName>
        <fullName evidence="6">Response regulatory domain-containing protein</fullName>
    </recommendedName>
</protein>
<dbReference type="InterPro" id="IPR011006">
    <property type="entry name" value="CheY-like_superfamily"/>
</dbReference>
<dbReference type="Gene3D" id="2.40.50.1020">
    <property type="entry name" value="LytTr DNA-binding domain"/>
    <property type="match status" value="1"/>
</dbReference>
<dbReference type="InterPro" id="IPR007492">
    <property type="entry name" value="LytTR_DNA-bd_dom"/>
</dbReference>
<gene>
    <name evidence="7" type="ORF">A5802_003032</name>
</gene>
<dbReference type="SMART" id="SM00850">
    <property type="entry name" value="LytTR"/>
    <property type="match status" value="1"/>
</dbReference>
<keyword evidence="3" id="KW-0010">Activator</keyword>
<comment type="caution">
    <text evidence="7">The sequence shown here is derived from an EMBL/GenBank/DDBJ whole genome shotgun (WGS) entry which is preliminary data.</text>
</comment>
<dbReference type="Pfam" id="PF04397">
    <property type="entry name" value="LytTR"/>
    <property type="match status" value="1"/>
</dbReference>
<dbReference type="PANTHER" id="PTHR37299">
    <property type="entry name" value="TRANSCRIPTIONAL REGULATOR-RELATED"/>
    <property type="match status" value="1"/>
</dbReference>
<evidence type="ECO:0000256" key="4">
    <source>
        <dbReference type="ARBA" id="ARBA00037164"/>
    </source>
</evidence>
<dbReference type="EMBL" id="NGMS01000004">
    <property type="protein sequence ID" value="OTP24877.1"/>
    <property type="molecule type" value="Genomic_DNA"/>
</dbReference>
<evidence type="ECO:0000256" key="1">
    <source>
        <dbReference type="ARBA" id="ARBA00022490"/>
    </source>
</evidence>
<dbReference type="RefSeq" id="WP_086335555.1">
    <property type="nucleotide sequence ID" value="NZ_NGMS01000004.1"/>
</dbReference>
<evidence type="ECO:0000256" key="3">
    <source>
        <dbReference type="ARBA" id="ARBA00023159"/>
    </source>
</evidence>
<dbReference type="SUPFAM" id="SSF52172">
    <property type="entry name" value="CheY-like"/>
    <property type="match status" value="1"/>
</dbReference>
<sequence length="250" mass="29662">MRKIFIIEDNIAHRAFIKNEILVFTQEFRLSVDIICIESFSFFIQNLYHKNLTDTDVFIIDIDLQTKFSGIDIAEKIRQYNLHCKIIFITSHTEKSFEIITKNIAPFDCIKKVPNDIPQTKTQLKKTLKKCIHNEQLDNQKFLCLKRNNEKLIFSFSDVVYIETIKTSRYKIHLQTMTNEYILNNSFSKVKQIDFPEYYITSLRSYIINLLQIDFLNQNLGTISFKNKSELYVSFRLMKKIENALSKIIK</sequence>
<evidence type="ECO:0000259" key="6">
    <source>
        <dbReference type="PROSITE" id="PS50110"/>
    </source>
</evidence>
<dbReference type="Pfam" id="PF00072">
    <property type="entry name" value="Response_reg"/>
    <property type="match status" value="1"/>
</dbReference>
<dbReference type="PANTHER" id="PTHR37299:SF3">
    <property type="entry name" value="STAGE 0 SPORULATION PROTEIN A HOMOLOG"/>
    <property type="match status" value="1"/>
</dbReference>
<feature type="domain" description="Response regulatory" evidence="6">
    <location>
        <begin position="3"/>
        <end position="128"/>
    </location>
</feature>
<feature type="modified residue" description="4-aspartylphosphate" evidence="5">
    <location>
        <position position="61"/>
    </location>
</feature>
<dbReference type="InterPro" id="IPR046947">
    <property type="entry name" value="LytR-like"/>
</dbReference>
<dbReference type="AlphaFoldDB" id="A0A242KUG9"/>
<dbReference type="PROSITE" id="PS50110">
    <property type="entry name" value="RESPONSE_REGULATORY"/>
    <property type="match status" value="1"/>
</dbReference>
<dbReference type="GO" id="GO:0003677">
    <property type="term" value="F:DNA binding"/>
    <property type="evidence" value="ECO:0007669"/>
    <property type="project" value="InterPro"/>
</dbReference>
<proteinExistence type="predicted"/>
<keyword evidence="1" id="KW-0963">Cytoplasm</keyword>
<dbReference type="Gene3D" id="3.40.50.2300">
    <property type="match status" value="1"/>
</dbReference>
<evidence type="ECO:0000313" key="7">
    <source>
        <dbReference type="EMBL" id="OTP24877.1"/>
    </source>
</evidence>
<dbReference type="InterPro" id="IPR001789">
    <property type="entry name" value="Sig_transdc_resp-reg_receiver"/>
</dbReference>